<dbReference type="AlphaFoldDB" id="A0A192A1T8"/>
<sequence length="334" mass="36447">MHTSNLLVFGGTGFIGTQLLSRLVTETFAAPGLPEGRVIVPTRDAESARAHNLTLLPRVDVMDADIYADDALDALFLALTERGGKHCAVINLVGVLQDERAMPYGPAFQRVHVDLPRRIVAACRRHGVDRLLHMSALGADPAGPSMYQRSKGDGERVVMNSELDWTVFRPSVVFGPQDHFLNLFARMQCMAPFVPLACADARFQPVYVDDVAAAFVNALDNPATIRHAYPLVGPRIYTLAELMRFAGRASGHRRWIVPLPEGLGRMQAALFEHLPGAPISRDNLDSMRVDNVSMEPVAPELGIHPLGMEAVMLPALAGFGLNPRLSAARARAHR</sequence>
<evidence type="ECO:0000313" key="1">
    <source>
        <dbReference type="EMBL" id="ANJ74236.1"/>
    </source>
</evidence>
<dbReference type="Gene3D" id="3.40.50.720">
    <property type="entry name" value="NAD(P)-binding Rossmann-like Domain"/>
    <property type="match status" value="1"/>
</dbReference>
<dbReference type="STRING" id="190721.ACS15_3804"/>
<dbReference type="CDD" id="cd05271">
    <property type="entry name" value="NDUFA9_like_SDR_a"/>
    <property type="match status" value="1"/>
</dbReference>
<organism evidence="1 2">
    <name type="scientific">Ralstonia insidiosa</name>
    <dbReference type="NCBI Taxonomy" id="190721"/>
    <lineage>
        <taxon>Bacteria</taxon>
        <taxon>Pseudomonadati</taxon>
        <taxon>Pseudomonadota</taxon>
        <taxon>Betaproteobacteria</taxon>
        <taxon>Burkholderiales</taxon>
        <taxon>Burkholderiaceae</taxon>
        <taxon>Ralstonia</taxon>
    </lineage>
</organism>
<dbReference type="Proteomes" id="UP000078572">
    <property type="component" value="Chromosome 1"/>
</dbReference>
<protein>
    <submittedName>
        <fullName evidence="1">NAD-dependent dehydratase</fullName>
    </submittedName>
</protein>
<dbReference type="InterPro" id="IPR001509">
    <property type="entry name" value="Epimerase_deHydtase"/>
</dbReference>
<dbReference type="SUPFAM" id="SSF51735">
    <property type="entry name" value="NAD(P)-binding Rossmann-fold domains"/>
    <property type="match status" value="1"/>
</dbReference>
<gene>
    <name evidence="1" type="ORF">A9Y76_18035</name>
</gene>
<accession>A0A192A1T8</accession>
<dbReference type="GO" id="GO:0044877">
    <property type="term" value="F:protein-containing complex binding"/>
    <property type="evidence" value="ECO:0007669"/>
    <property type="project" value="TreeGrafter"/>
</dbReference>
<keyword evidence="2" id="KW-1185">Reference proteome</keyword>
<dbReference type="OrthoDB" id="5292533at2"/>
<proteinExistence type="predicted"/>
<reference evidence="2" key="1">
    <citation type="submission" date="2016-06" db="EMBL/GenBank/DDBJ databases">
        <authorList>
            <person name="Xu Y."/>
            <person name="Nagy A."/>
            <person name="Yan X."/>
            <person name="Kim S.W."/>
            <person name="Haley B."/>
            <person name="Liu N.T."/>
            <person name="Nou X."/>
        </authorList>
    </citation>
    <scope>NUCLEOTIDE SEQUENCE [LARGE SCALE GENOMIC DNA]</scope>
    <source>
        <strain evidence="2">ATCC 49129</strain>
    </source>
</reference>
<dbReference type="InterPro" id="IPR051207">
    <property type="entry name" value="ComplexI_NDUFA9_subunit"/>
</dbReference>
<dbReference type="InterPro" id="IPR036291">
    <property type="entry name" value="NAD(P)-bd_dom_sf"/>
</dbReference>
<evidence type="ECO:0000313" key="2">
    <source>
        <dbReference type="Proteomes" id="UP000078572"/>
    </source>
</evidence>
<name>A0A192A1T8_9RALS</name>
<dbReference type="EMBL" id="CP016022">
    <property type="protein sequence ID" value="ANJ74236.1"/>
    <property type="molecule type" value="Genomic_DNA"/>
</dbReference>
<dbReference type="RefSeq" id="WP_064805983.1">
    <property type="nucleotide sequence ID" value="NZ_CP016022.1"/>
</dbReference>
<dbReference type="Pfam" id="PF01370">
    <property type="entry name" value="Epimerase"/>
    <property type="match status" value="1"/>
</dbReference>
<dbReference type="PANTHER" id="PTHR12126:SF11">
    <property type="entry name" value="NADH DEHYDROGENASE [UBIQUINONE] 1 ALPHA SUBCOMPLEX SUBUNIT 9, MITOCHONDRIAL"/>
    <property type="match status" value="1"/>
</dbReference>
<dbReference type="PANTHER" id="PTHR12126">
    <property type="entry name" value="NADH-UBIQUINONE OXIDOREDUCTASE 39 KDA SUBUNIT-RELATED"/>
    <property type="match status" value="1"/>
</dbReference>
<dbReference type="GeneID" id="61527928"/>